<accession>A0A420FXL3</accession>
<dbReference type="EMBL" id="MCAQ01000011">
    <property type="protein sequence ID" value="RKF37669.1"/>
    <property type="molecule type" value="Genomic_DNA"/>
</dbReference>
<keyword evidence="3" id="KW-1185">Reference proteome</keyword>
<protein>
    <recommendedName>
        <fullName evidence="1">Imm-5-like domain-containing protein</fullName>
    </recommendedName>
</protein>
<dbReference type="AlphaFoldDB" id="A0A420FXL3"/>
<dbReference type="RefSeq" id="WP_120333964.1">
    <property type="nucleotide sequence ID" value="NZ_MCAQ01000011.1"/>
</dbReference>
<dbReference type="InterPro" id="IPR048667">
    <property type="entry name" value="Imm5-like"/>
</dbReference>
<dbReference type="Proteomes" id="UP000286402">
    <property type="component" value="Unassembled WGS sequence"/>
</dbReference>
<comment type="caution">
    <text evidence="2">The sequence shown here is derived from an EMBL/GenBank/DDBJ whole genome shotgun (WGS) entry which is preliminary data.</text>
</comment>
<sequence length="162" mass="18265">MRNKSFVAEHGGGELTLDNHRLLMKWAITCTEHVVEQLNEENLDIRLIQALDIAKDWTKGNVNTGLAMEAARQAHAAARDCDDPVLKSISRSIAQAVSSAHMADHILGASLYALKAIRQSEKSVQEEIEWQNRMLDILPQQLIDLVIETREIKRQGFKVLKE</sequence>
<proteinExistence type="predicted"/>
<evidence type="ECO:0000313" key="2">
    <source>
        <dbReference type="EMBL" id="RKF37669.1"/>
    </source>
</evidence>
<organism evidence="2 3">
    <name type="scientific">Sphingobacterium siyangense</name>
    <dbReference type="NCBI Taxonomy" id="459529"/>
    <lineage>
        <taxon>Bacteria</taxon>
        <taxon>Pseudomonadati</taxon>
        <taxon>Bacteroidota</taxon>
        <taxon>Sphingobacteriia</taxon>
        <taxon>Sphingobacteriales</taxon>
        <taxon>Sphingobacteriaceae</taxon>
        <taxon>Sphingobacterium</taxon>
    </lineage>
</organism>
<evidence type="ECO:0000313" key="3">
    <source>
        <dbReference type="Proteomes" id="UP000286402"/>
    </source>
</evidence>
<evidence type="ECO:0000259" key="1">
    <source>
        <dbReference type="Pfam" id="PF21805"/>
    </source>
</evidence>
<gene>
    <name evidence="2" type="ORF">BCY89_27715</name>
</gene>
<dbReference type="Pfam" id="PF21805">
    <property type="entry name" value="Imm5_like"/>
    <property type="match status" value="1"/>
</dbReference>
<reference evidence="2 3" key="1">
    <citation type="submission" date="2016-07" db="EMBL/GenBank/DDBJ databases">
        <title>Genome analysis of Sphingobacterium siyangense T12B17.</title>
        <authorList>
            <person name="Xu D."/>
            <person name="Su Y."/>
            <person name="Zheng S."/>
        </authorList>
    </citation>
    <scope>NUCLEOTIDE SEQUENCE [LARGE SCALE GENOMIC DNA]</scope>
    <source>
        <strain evidence="2 3">T12B17</strain>
    </source>
</reference>
<name>A0A420FXL3_9SPHI</name>
<feature type="domain" description="Imm-5-like" evidence="1">
    <location>
        <begin position="15"/>
        <end position="134"/>
    </location>
</feature>